<protein>
    <recommendedName>
        <fullName evidence="10">Toxin HicA</fullName>
    </recommendedName>
</protein>
<comment type="caution">
    <text evidence="8">The sequence shown here is derived from an EMBL/GenBank/DDBJ whole genome shotgun (WGS) entry which is preliminary data.</text>
</comment>
<keyword evidence="2" id="KW-1277">Toxin-antitoxin system</keyword>
<dbReference type="Pfam" id="PF07927">
    <property type="entry name" value="HicA_toxin"/>
    <property type="match status" value="1"/>
</dbReference>
<sequence length="74" mass="8536">MTKLSPLKPREVISKLKKLGFVVDHISGSHYIMFEPRTKTRIPIPYHAKDLKTGTLRSIIKQTELSVEEFSKIK</sequence>
<dbReference type="Proteomes" id="UP000176389">
    <property type="component" value="Unassembled WGS sequence"/>
</dbReference>
<dbReference type="InterPro" id="IPR012933">
    <property type="entry name" value="HicA_mRNA_interferase"/>
</dbReference>
<dbReference type="STRING" id="1802596.A2Z11_02910"/>
<dbReference type="PANTHER" id="PTHR34873:SF3">
    <property type="entry name" value="ADDICTION MODULE TOXIN, HICA FAMILY"/>
    <property type="match status" value="1"/>
</dbReference>
<dbReference type="Gene3D" id="3.30.920.30">
    <property type="entry name" value="Hypothetical protein"/>
    <property type="match status" value="1"/>
</dbReference>
<evidence type="ECO:0000313" key="8">
    <source>
        <dbReference type="EMBL" id="OGY25289.1"/>
    </source>
</evidence>
<gene>
    <name evidence="8" type="ORF">A2Z11_02910</name>
</gene>
<dbReference type="GO" id="GO:0004519">
    <property type="term" value="F:endonuclease activity"/>
    <property type="evidence" value="ECO:0007669"/>
    <property type="project" value="UniProtKB-KW"/>
</dbReference>
<keyword evidence="5" id="KW-0378">Hydrolase</keyword>
<dbReference type="EMBL" id="MHCS01000048">
    <property type="protein sequence ID" value="OGY25289.1"/>
    <property type="molecule type" value="Genomic_DNA"/>
</dbReference>
<accession>A0A1G1WC68</accession>
<evidence type="ECO:0000256" key="3">
    <source>
        <dbReference type="ARBA" id="ARBA00022722"/>
    </source>
</evidence>
<keyword evidence="7" id="KW-0346">Stress response</keyword>
<evidence type="ECO:0000256" key="6">
    <source>
        <dbReference type="ARBA" id="ARBA00022884"/>
    </source>
</evidence>
<proteinExistence type="inferred from homology"/>
<dbReference type="GO" id="GO:0003729">
    <property type="term" value="F:mRNA binding"/>
    <property type="evidence" value="ECO:0007669"/>
    <property type="project" value="InterPro"/>
</dbReference>
<dbReference type="InterPro" id="IPR038570">
    <property type="entry name" value="HicA_sf"/>
</dbReference>
<keyword evidence="3" id="KW-0540">Nuclease</keyword>
<evidence type="ECO:0008006" key="10">
    <source>
        <dbReference type="Google" id="ProtNLM"/>
    </source>
</evidence>
<organism evidence="8 9">
    <name type="scientific">Candidatus Woykebacteria bacterium RBG_16_43_9</name>
    <dbReference type="NCBI Taxonomy" id="1802596"/>
    <lineage>
        <taxon>Bacteria</taxon>
        <taxon>Candidatus Woykeibacteriota</taxon>
    </lineage>
</organism>
<evidence type="ECO:0000313" key="9">
    <source>
        <dbReference type="Proteomes" id="UP000176389"/>
    </source>
</evidence>
<dbReference type="SUPFAM" id="SSF54786">
    <property type="entry name" value="YcfA/nrd intein domain"/>
    <property type="match status" value="1"/>
</dbReference>
<dbReference type="PANTHER" id="PTHR34873">
    <property type="entry name" value="SSR1766 PROTEIN"/>
    <property type="match status" value="1"/>
</dbReference>
<keyword evidence="4" id="KW-0255">Endonuclease</keyword>
<dbReference type="GO" id="GO:0016787">
    <property type="term" value="F:hydrolase activity"/>
    <property type="evidence" value="ECO:0007669"/>
    <property type="project" value="UniProtKB-KW"/>
</dbReference>
<evidence type="ECO:0000256" key="5">
    <source>
        <dbReference type="ARBA" id="ARBA00022801"/>
    </source>
</evidence>
<name>A0A1G1WC68_9BACT</name>
<evidence type="ECO:0000256" key="4">
    <source>
        <dbReference type="ARBA" id="ARBA00022759"/>
    </source>
</evidence>
<evidence type="ECO:0000256" key="7">
    <source>
        <dbReference type="ARBA" id="ARBA00023016"/>
    </source>
</evidence>
<reference evidence="8 9" key="1">
    <citation type="journal article" date="2016" name="Nat. Commun.">
        <title>Thousands of microbial genomes shed light on interconnected biogeochemical processes in an aquifer system.</title>
        <authorList>
            <person name="Anantharaman K."/>
            <person name="Brown C.T."/>
            <person name="Hug L.A."/>
            <person name="Sharon I."/>
            <person name="Castelle C.J."/>
            <person name="Probst A.J."/>
            <person name="Thomas B.C."/>
            <person name="Singh A."/>
            <person name="Wilkins M.J."/>
            <person name="Karaoz U."/>
            <person name="Brodie E.L."/>
            <person name="Williams K.H."/>
            <person name="Hubbard S.S."/>
            <person name="Banfield J.F."/>
        </authorList>
    </citation>
    <scope>NUCLEOTIDE SEQUENCE [LARGE SCALE GENOMIC DNA]</scope>
</reference>
<evidence type="ECO:0000256" key="2">
    <source>
        <dbReference type="ARBA" id="ARBA00022649"/>
    </source>
</evidence>
<keyword evidence="6" id="KW-0694">RNA-binding</keyword>
<evidence type="ECO:0000256" key="1">
    <source>
        <dbReference type="ARBA" id="ARBA00006620"/>
    </source>
</evidence>
<comment type="similarity">
    <text evidence="1">Belongs to the HicA mRNA interferase family.</text>
</comment>
<dbReference type="AlphaFoldDB" id="A0A1G1WC68"/>